<keyword evidence="2" id="KW-0963">Cytoplasm</keyword>
<comment type="subcellular location">
    <subcellularLocation>
        <location evidence="1">Cytoplasm</location>
    </subcellularLocation>
</comment>
<protein>
    <submittedName>
        <fullName evidence="6">Iron-sulfur cluster repair di-iron protein</fullName>
    </submittedName>
</protein>
<proteinExistence type="predicted"/>
<dbReference type="Pfam" id="PF01814">
    <property type="entry name" value="Hemerythrin"/>
    <property type="match status" value="1"/>
</dbReference>
<dbReference type="InterPro" id="IPR012312">
    <property type="entry name" value="Hemerythrin-like"/>
</dbReference>
<evidence type="ECO:0000313" key="7">
    <source>
        <dbReference type="Proteomes" id="UP001442841"/>
    </source>
</evidence>
<dbReference type="Proteomes" id="UP001442841">
    <property type="component" value="Chromosome"/>
</dbReference>
<organism evidence="6 7">
    <name type="scientific">Ammonicoccus fulvus</name>
    <dbReference type="NCBI Taxonomy" id="3138240"/>
    <lineage>
        <taxon>Bacteria</taxon>
        <taxon>Bacillati</taxon>
        <taxon>Actinomycetota</taxon>
        <taxon>Actinomycetes</taxon>
        <taxon>Propionibacteriales</taxon>
        <taxon>Propionibacteriaceae</taxon>
        <taxon>Ammonicoccus</taxon>
    </lineage>
</organism>
<evidence type="ECO:0000313" key="6">
    <source>
        <dbReference type="EMBL" id="XAN07787.1"/>
    </source>
</evidence>
<keyword evidence="3" id="KW-0479">Metal-binding</keyword>
<feature type="domain" description="Hemerythrin-like" evidence="5">
    <location>
        <begin position="79"/>
        <end position="217"/>
    </location>
</feature>
<accession>A0ABZ3FSI5</accession>
<dbReference type="PANTHER" id="PTHR36438">
    <property type="entry name" value="IRON-SULFUR CLUSTER REPAIR PROTEIN YTFE"/>
    <property type="match status" value="1"/>
</dbReference>
<sequence>MSVQTTATLLGDLVSANPNAARVLDAHGLDYCCGGRRSLADACAEADIDADAVLNDLSAAPEATGVDATALDNAELIDHIVSIHHEYLWREMPRLTELANKVARVHGGNHAELREVQKTYQALVLDLTDHLMTEEQEQFPAIKADRADLSETGVAKLMGEHDVAGELLARLRELTDGYTVPADGCASYQALYAGLAELETDLHTHIHKENNILFPRLLSNA</sequence>
<dbReference type="EMBL" id="CP154795">
    <property type="protein sequence ID" value="XAN07787.1"/>
    <property type="molecule type" value="Genomic_DNA"/>
</dbReference>
<evidence type="ECO:0000256" key="3">
    <source>
        <dbReference type="ARBA" id="ARBA00022723"/>
    </source>
</evidence>
<reference evidence="6 7" key="1">
    <citation type="submission" date="2024-04" db="EMBL/GenBank/DDBJ databases">
        <title>Isolation of an actinomycete strain from pig manure.</title>
        <authorList>
            <person name="Gong T."/>
            <person name="Yu Z."/>
            <person name="An M."/>
            <person name="Wei C."/>
            <person name="Yang W."/>
            <person name="Liu L."/>
        </authorList>
    </citation>
    <scope>NUCLEOTIDE SEQUENCE [LARGE SCALE GENOMIC DNA]</scope>
    <source>
        <strain evidence="6 7">ZF39</strain>
    </source>
</reference>
<keyword evidence="4" id="KW-0408">Iron</keyword>
<dbReference type="Pfam" id="PF04405">
    <property type="entry name" value="ScdA_N"/>
    <property type="match status" value="1"/>
</dbReference>
<keyword evidence="7" id="KW-1185">Reference proteome</keyword>
<evidence type="ECO:0000256" key="1">
    <source>
        <dbReference type="ARBA" id="ARBA00004496"/>
    </source>
</evidence>
<dbReference type="PANTHER" id="PTHR36438:SF1">
    <property type="entry name" value="IRON-SULFUR CLUSTER REPAIR PROTEIN YTFE"/>
    <property type="match status" value="1"/>
</dbReference>
<dbReference type="NCBIfam" id="TIGR03652">
    <property type="entry name" value="FeS_repair_RIC"/>
    <property type="match status" value="1"/>
</dbReference>
<evidence type="ECO:0000259" key="5">
    <source>
        <dbReference type="Pfam" id="PF01814"/>
    </source>
</evidence>
<dbReference type="Gene3D" id="1.20.120.520">
    <property type="entry name" value="nmb1532 protein domain like"/>
    <property type="match status" value="1"/>
</dbReference>
<evidence type="ECO:0000256" key="4">
    <source>
        <dbReference type="ARBA" id="ARBA00023004"/>
    </source>
</evidence>
<dbReference type="InterPro" id="IPR019903">
    <property type="entry name" value="RIC_family"/>
</dbReference>
<name>A0ABZ3FSI5_9ACTN</name>
<dbReference type="InterPro" id="IPR038062">
    <property type="entry name" value="ScdA-like_N_sf"/>
</dbReference>
<evidence type="ECO:0000256" key="2">
    <source>
        <dbReference type="ARBA" id="ARBA00022490"/>
    </source>
</evidence>
<dbReference type="RefSeq" id="WP_425309245.1">
    <property type="nucleotide sequence ID" value="NZ_CP154795.1"/>
</dbReference>
<gene>
    <name evidence="6" type="primary">ric</name>
    <name evidence="6" type="ORF">AADG42_10885</name>
</gene>
<dbReference type="Gene3D" id="1.10.3910.10">
    <property type="entry name" value="SP0561-like"/>
    <property type="match status" value="1"/>
</dbReference>